<dbReference type="SMART" id="SM00173">
    <property type="entry name" value="RAS"/>
    <property type="match status" value="1"/>
</dbReference>
<dbReference type="InterPro" id="IPR001623">
    <property type="entry name" value="DnaJ_domain"/>
</dbReference>
<keyword evidence="3" id="KW-0547">Nucleotide-binding</keyword>
<keyword evidence="4" id="KW-0342">GTP-binding</keyword>
<dbReference type="PANTHER" id="PTHR47979">
    <property type="entry name" value="DRAB11-RELATED"/>
    <property type="match status" value="1"/>
</dbReference>
<dbReference type="InterPro" id="IPR027417">
    <property type="entry name" value="P-loop_NTPase"/>
</dbReference>
<dbReference type="InterPro" id="IPR005225">
    <property type="entry name" value="Small_GTP-bd"/>
</dbReference>
<dbReference type="SMART" id="SM00175">
    <property type="entry name" value="RAB"/>
    <property type="match status" value="1"/>
</dbReference>
<dbReference type="SMART" id="SM00174">
    <property type="entry name" value="RHO"/>
    <property type="match status" value="1"/>
</dbReference>
<dbReference type="PRINTS" id="PR00625">
    <property type="entry name" value="JDOMAIN"/>
</dbReference>
<dbReference type="GO" id="GO:0003924">
    <property type="term" value="F:GTPase activity"/>
    <property type="evidence" value="ECO:0007669"/>
    <property type="project" value="InterPro"/>
</dbReference>
<dbReference type="Gene3D" id="3.40.50.300">
    <property type="entry name" value="P-loop containing nucleotide triphosphate hydrolases"/>
    <property type="match status" value="1"/>
</dbReference>
<dbReference type="InterPro" id="IPR001806">
    <property type="entry name" value="Small_GTPase"/>
</dbReference>
<evidence type="ECO:0000256" key="4">
    <source>
        <dbReference type="ARBA" id="ARBA00023134"/>
    </source>
</evidence>
<dbReference type="SUPFAM" id="SSF46565">
    <property type="entry name" value="Chaperone J-domain"/>
    <property type="match status" value="1"/>
</dbReference>
<keyword evidence="6" id="KW-1185">Reference proteome</keyword>
<dbReference type="CDD" id="cd06257">
    <property type="entry name" value="DnaJ"/>
    <property type="match status" value="1"/>
</dbReference>
<dbReference type="PROSITE" id="PS51419">
    <property type="entry name" value="RAB"/>
    <property type="match status" value="1"/>
</dbReference>
<dbReference type="SUPFAM" id="SSF52540">
    <property type="entry name" value="P-loop containing nucleoside triphosphate hydrolases"/>
    <property type="match status" value="1"/>
</dbReference>
<dbReference type="InterPro" id="IPR050209">
    <property type="entry name" value="Rab_GTPases_membrane_traffic"/>
</dbReference>
<dbReference type="FunFam" id="3.40.50.300:FF:000697">
    <property type="entry name" value="DnaJ homolog subfamily C member 27"/>
    <property type="match status" value="1"/>
</dbReference>
<dbReference type="PROSITE" id="PS50076">
    <property type="entry name" value="DNAJ_2"/>
    <property type="match status" value="1"/>
</dbReference>
<dbReference type="FunFam" id="1.10.287.110:FF:000019">
    <property type="entry name" value="dnaJ homolog subfamily C member 27"/>
    <property type="match status" value="1"/>
</dbReference>
<dbReference type="PROSITE" id="PS51421">
    <property type="entry name" value="RAS"/>
    <property type="match status" value="1"/>
</dbReference>
<protein>
    <submittedName>
        <fullName evidence="7">DnaJ homolog subfamily C member 27-like</fullName>
    </submittedName>
</protein>
<evidence type="ECO:0000256" key="1">
    <source>
        <dbReference type="ARBA" id="ARBA00004123"/>
    </source>
</evidence>
<dbReference type="AlphaFoldDB" id="A0A6P7SAE6"/>
<accession>A0A6P7SAE6</accession>
<proteinExistence type="inferred from homology"/>
<dbReference type="GO" id="GO:0005634">
    <property type="term" value="C:nucleus"/>
    <property type="evidence" value="ECO:0007669"/>
    <property type="project" value="UniProtKB-SubCell"/>
</dbReference>
<dbReference type="SMART" id="SM00271">
    <property type="entry name" value="DnaJ"/>
    <property type="match status" value="1"/>
</dbReference>
<dbReference type="KEGG" id="osn:115210646"/>
<evidence type="ECO:0000313" key="7">
    <source>
        <dbReference type="RefSeq" id="XP_029635160.1"/>
    </source>
</evidence>
<dbReference type="Gene3D" id="1.10.287.110">
    <property type="entry name" value="DnaJ domain"/>
    <property type="match status" value="1"/>
</dbReference>
<organism evidence="6 7">
    <name type="scientific">Octopus sinensis</name>
    <name type="common">East Asian common octopus</name>
    <dbReference type="NCBI Taxonomy" id="2607531"/>
    <lineage>
        <taxon>Eukaryota</taxon>
        <taxon>Metazoa</taxon>
        <taxon>Spiralia</taxon>
        <taxon>Lophotrochozoa</taxon>
        <taxon>Mollusca</taxon>
        <taxon>Cephalopoda</taxon>
        <taxon>Coleoidea</taxon>
        <taxon>Octopodiformes</taxon>
        <taxon>Octopoda</taxon>
        <taxon>Incirrata</taxon>
        <taxon>Octopodidae</taxon>
        <taxon>Octopus</taxon>
    </lineage>
</organism>
<dbReference type="RefSeq" id="XP_029635160.1">
    <property type="nucleotide sequence ID" value="XM_029779300.2"/>
</dbReference>
<reference evidence="7" key="1">
    <citation type="submission" date="2025-08" db="UniProtKB">
        <authorList>
            <consortium name="RefSeq"/>
        </authorList>
    </citation>
    <scope>IDENTIFICATION</scope>
</reference>
<keyword evidence="5" id="KW-0539">Nucleus</keyword>
<dbReference type="InterPro" id="IPR036869">
    <property type="entry name" value="J_dom_sf"/>
</dbReference>
<comment type="subcellular location">
    <subcellularLocation>
        <location evidence="1">Nucleus</location>
    </subcellularLocation>
</comment>
<gene>
    <name evidence="7" type="primary">LOC115210646</name>
</gene>
<dbReference type="Pfam" id="PF00071">
    <property type="entry name" value="Ras"/>
    <property type="match status" value="1"/>
</dbReference>
<dbReference type="Proteomes" id="UP000515154">
    <property type="component" value="Linkage group LG4"/>
</dbReference>
<dbReference type="NCBIfam" id="TIGR00231">
    <property type="entry name" value="small_GTP"/>
    <property type="match status" value="1"/>
</dbReference>
<name>A0A6P7SAE6_9MOLL</name>
<dbReference type="GO" id="GO:0005525">
    <property type="term" value="F:GTP binding"/>
    <property type="evidence" value="ECO:0007669"/>
    <property type="project" value="UniProtKB-KW"/>
</dbReference>
<evidence type="ECO:0000256" key="2">
    <source>
        <dbReference type="ARBA" id="ARBA00006270"/>
    </source>
</evidence>
<evidence type="ECO:0000256" key="3">
    <source>
        <dbReference type="ARBA" id="ARBA00022741"/>
    </source>
</evidence>
<evidence type="ECO:0000256" key="5">
    <source>
        <dbReference type="ARBA" id="ARBA00023242"/>
    </source>
</evidence>
<dbReference type="SMART" id="SM00176">
    <property type="entry name" value="RAN"/>
    <property type="match status" value="1"/>
</dbReference>
<evidence type="ECO:0000313" key="6">
    <source>
        <dbReference type="Proteomes" id="UP000515154"/>
    </source>
</evidence>
<dbReference type="CDD" id="cd04119">
    <property type="entry name" value="RJL"/>
    <property type="match status" value="1"/>
</dbReference>
<dbReference type="PRINTS" id="PR00449">
    <property type="entry name" value="RASTRNSFRMNG"/>
</dbReference>
<dbReference type="Pfam" id="PF00226">
    <property type="entry name" value="DnaJ"/>
    <property type="match status" value="1"/>
</dbReference>
<comment type="similarity">
    <text evidence="2">Belongs to the small GTPase superfamily. Rab family.</text>
</comment>
<sequence length="268" mass="30717">MENTSYNKPSRLRIKLITMGETEVGKSCVVKRYCERRFVHKYLTTIGIDYGVTKVQIKNRDVRLNIFDMAGHPMFYEVRNEFYRDAQGALLVFDLSRRCTFDCLDQWLIEMKNEMTNTKDANNMVVCVCGNKVDKRRVVNELEGRLWADSHGFHYFETSAQTGEGIVEMFNTLLGDIVATIENGGTKIPLDTQLGFTKDQVDLIHRLKNAKYDHEQLGVNPNAVKEDINKAYRRLAVLLHPDKNIAPGSEEAFKILVAARSSMLKRCL</sequence>